<evidence type="ECO:0000256" key="1">
    <source>
        <dbReference type="ARBA" id="ARBA00000085"/>
    </source>
</evidence>
<evidence type="ECO:0000313" key="11">
    <source>
        <dbReference type="EMBL" id="ACI17642.1"/>
    </source>
</evidence>
<organism evidence="11 12">
    <name type="scientific">Coprothermobacter proteolyticus (strain ATCC 35245 / DSM 5265 / OCM 4 / BT)</name>
    <dbReference type="NCBI Taxonomy" id="309798"/>
    <lineage>
        <taxon>Bacteria</taxon>
        <taxon>Pseudomonadati</taxon>
        <taxon>Coprothermobacterota</taxon>
        <taxon>Coprothermobacteria</taxon>
        <taxon>Coprothermobacterales</taxon>
        <taxon>Coprothermobacteraceae</taxon>
        <taxon>Coprothermobacter</taxon>
    </lineage>
</organism>
<dbReference type="CDD" id="cd00082">
    <property type="entry name" value="HisKA"/>
    <property type="match status" value="1"/>
</dbReference>
<proteinExistence type="predicted"/>
<dbReference type="GO" id="GO:0000155">
    <property type="term" value="F:phosphorelay sensor kinase activity"/>
    <property type="evidence" value="ECO:0007669"/>
    <property type="project" value="InterPro"/>
</dbReference>
<dbReference type="EMBL" id="CP001145">
    <property type="protein sequence ID" value="ACI17642.1"/>
    <property type="molecule type" value="Genomic_DNA"/>
</dbReference>
<dbReference type="InterPro" id="IPR004358">
    <property type="entry name" value="Sig_transdc_His_kin-like_C"/>
</dbReference>
<dbReference type="InterPro" id="IPR005467">
    <property type="entry name" value="His_kinase_dom"/>
</dbReference>
<dbReference type="Pfam" id="PF02518">
    <property type="entry name" value="HATPase_c"/>
    <property type="match status" value="1"/>
</dbReference>
<keyword evidence="5" id="KW-0597">Phosphoprotein</keyword>
<dbReference type="KEGG" id="cpo:COPRO5265_1150"/>
<dbReference type="AlphaFoldDB" id="B5Y9L1"/>
<dbReference type="RefSeq" id="WP_012544294.1">
    <property type="nucleotide sequence ID" value="NC_011295.1"/>
</dbReference>
<dbReference type="eggNOG" id="COG2205">
    <property type="taxonomic scope" value="Bacteria"/>
</dbReference>
<comment type="subcellular location">
    <subcellularLocation>
        <location evidence="2">Cell membrane</location>
        <topology evidence="2">Multi-pass membrane protein</topology>
    </subcellularLocation>
</comment>
<reference evidence="11 12" key="2">
    <citation type="journal article" date="2014" name="Genome Announc.">
        <title>Complete Genome Sequence of Coprothermobacter proteolyticus DSM 5265.</title>
        <authorList>
            <person name="Alexiev A."/>
            <person name="Coil D.A."/>
            <person name="Badger J.H."/>
            <person name="Enticknap J."/>
            <person name="Ward N."/>
            <person name="Robb F.T."/>
            <person name="Eisen J.A."/>
        </authorList>
    </citation>
    <scope>NUCLEOTIDE SEQUENCE [LARGE SCALE GENOMIC DNA]</scope>
    <source>
        <strain evidence="12">ATCC 35245 / DSM 5265 / OCM 4 / BT</strain>
    </source>
</reference>
<dbReference type="EC" id="2.7.13.3" evidence="3"/>
<dbReference type="SUPFAM" id="SSF47384">
    <property type="entry name" value="Homodimeric domain of signal transducing histidine kinase"/>
    <property type="match status" value="1"/>
</dbReference>
<dbReference type="InterPro" id="IPR003661">
    <property type="entry name" value="HisK_dim/P_dom"/>
</dbReference>
<dbReference type="PANTHER" id="PTHR44936">
    <property type="entry name" value="SENSOR PROTEIN CREC"/>
    <property type="match status" value="1"/>
</dbReference>
<evidence type="ECO:0000259" key="10">
    <source>
        <dbReference type="PROSITE" id="PS50109"/>
    </source>
</evidence>
<dbReference type="Proteomes" id="UP000001732">
    <property type="component" value="Chromosome"/>
</dbReference>
<dbReference type="STRING" id="309798.COPRO5265_1150"/>
<keyword evidence="7" id="KW-0547">Nucleotide-binding</keyword>
<protein>
    <recommendedName>
        <fullName evidence="3">histidine kinase</fullName>
        <ecNumber evidence="3">2.7.13.3</ecNumber>
    </recommendedName>
</protein>
<keyword evidence="6" id="KW-0808">Transferase</keyword>
<dbReference type="InterPro" id="IPR036890">
    <property type="entry name" value="HATPase_C_sf"/>
</dbReference>
<dbReference type="InterPro" id="IPR036097">
    <property type="entry name" value="HisK_dim/P_sf"/>
</dbReference>
<dbReference type="PANTHER" id="PTHR44936:SF10">
    <property type="entry name" value="SENSOR PROTEIN RSTB"/>
    <property type="match status" value="1"/>
</dbReference>
<evidence type="ECO:0000256" key="7">
    <source>
        <dbReference type="ARBA" id="ARBA00022741"/>
    </source>
</evidence>
<dbReference type="GO" id="GO:0005524">
    <property type="term" value="F:ATP binding"/>
    <property type="evidence" value="ECO:0007669"/>
    <property type="project" value="UniProtKB-KW"/>
</dbReference>
<reference evidence="12" key="1">
    <citation type="submission" date="2008-08" db="EMBL/GenBank/DDBJ databases">
        <title>The complete genome sequence of Coprothermobacter proteolyticus strain ATCC 5245 / DSM 5265 / BT.</title>
        <authorList>
            <person name="Dodson R.J."/>
            <person name="Durkin A.S."/>
            <person name="Wu M."/>
            <person name="Eisen J."/>
            <person name="Sutton G."/>
        </authorList>
    </citation>
    <scope>NUCLEOTIDE SEQUENCE [LARGE SCALE GENOMIC DNA]</scope>
    <source>
        <strain evidence="12">ATCC 35245 / DSM 5265 / OCM 4 / BT</strain>
    </source>
</reference>
<dbReference type="InterPro" id="IPR050980">
    <property type="entry name" value="2C_sensor_his_kinase"/>
</dbReference>
<dbReference type="OrthoDB" id="9815750at2"/>
<dbReference type="SUPFAM" id="SSF55874">
    <property type="entry name" value="ATPase domain of HSP90 chaperone/DNA topoisomerase II/histidine kinase"/>
    <property type="match status" value="1"/>
</dbReference>
<accession>B5Y9L1</accession>
<feature type="domain" description="Histidine kinase" evidence="10">
    <location>
        <begin position="109"/>
        <end position="288"/>
    </location>
</feature>
<dbReference type="Gene3D" id="3.30.565.10">
    <property type="entry name" value="Histidine kinase-like ATPase, C-terminal domain"/>
    <property type="match status" value="1"/>
</dbReference>
<dbReference type="PRINTS" id="PR00344">
    <property type="entry name" value="BCTRLSENSOR"/>
</dbReference>
<evidence type="ECO:0000256" key="5">
    <source>
        <dbReference type="ARBA" id="ARBA00022553"/>
    </source>
</evidence>
<keyword evidence="4" id="KW-1003">Cell membrane</keyword>
<evidence type="ECO:0000256" key="9">
    <source>
        <dbReference type="ARBA" id="ARBA00022840"/>
    </source>
</evidence>
<evidence type="ECO:0000313" key="12">
    <source>
        <dbReference type="Proteomes" id="UP000001732"/>
    </source>
</evidence>
<comment type="catalytic activity">
    <reaction evidence="1">
        <text>ATP + protein L-histidine = ADP + protein N-phospho-L-histidine.</text>
        <dbReference type="EC" id="2.7.13.3"/>
    </reaction>
</comment>
<keyword evidence="12" id="KW-1185">Reference proteome</keyword>
<name>B5Y9L1_COPPD</name>
<dbReference type="InterPro" id="IPR003594">
    <property type="entry name" value="HATPase_dom"/>
</dbReference>
<evidence type="ECO:0000256" key="2">
    <source>
        <dbReference type="ARBA" id="ARBA00004651"/>
    </source>
</evidence>
<dbReference type="HOGENOM" id="CLU_958819_0_0_9"/>
<evidence type="ECO:0000256" key="4">
    <source>
        <dbReference type="ARBA" id="ARBA00022475"/>
    </source>
</evidence>
<evidence type="ECO:0000256" key="8">
    <source>
        <dbReference type="ARBA" id="ARBA00022777"/>
    </source>
</evidence>
<gene>
    <name evidence="11" type="ordered locus">COPRO5265_1150</name>
</gene>
<dbReference type="SMART" id="SM00387">
    <property type="entry name" value="HATPase_c"/>
    <property type="match status" value="1"/>
</dbReference>
<keyword evidence="8 11" id="KW-0418">Kinase</keyword>
<evidence type="ECO:0000256" key="3">
    <source>
        <dbReference type="ARBA" id="ARBA00012438"/>
    </source>
</evidence>
<keyword evidence="9" id="KW-0067">ATP-binding</keyword>
<evidence type="ECO:0000256" key="6">
    <source>
        <dbReference type="ARBA" id="ARBA00022679"/>
    </source>
</evidence>
<dbReference type="PROSITE" id="PS50109">
    <property type="entry name" value="HIS_KIN"/>
    <property type="match status" value="1"/>
</dbReference>
<dbReference type="GO" id="GO:0005886">
    <property type="term" value="C:plasma membrane"/>
    <property type="evidence" value="ECO:0007669"/>
    <property type="project" value="UniProtKB-SubCell"/>
</dbReference>
<dbReference type="SMART" id="SM00388">
    <property type="entry name" value="HisKA"/>
    <property type="match status" value="1"/>
</dbReference>
<sequence>MFTSRDIQILERLGMAAFVIDSDNVVLATKQISELPFFSFVPDAPISVNVRRTDIREALLTRDSFAIMSPTRERNFQVDRFTEENTLIVVRETTSKVEQTEQVNILIYHVVHEIRNALNNLSLSLDYLNEPYMSKVEESIDRLDRLSQQLTDFASLSQLEPEDVHLDEVAEYIKGVFDVPVIMQREGTWTVNKKLLLMAIKNLLDNAVTYGEDPVVFIDEHQISVEDHGPGLPPQVLDRLFTPFNTTKSVGLGLFIAKKACELNNLTLDYKPNVPHGAIFTISLPMVPRM</sequence>
<keyword evidence="4" id="KW-0472">Membrane</keyword>
<dbReference type="Gene3D" id="1.10.287.130">
    <property type="match status" value="1"/>
</dbReference>